<accession>A0A7Z0LJM1</accession>
<protein>
    <recommendedName>
        <fullName evidence="4">Aldehyde dehydrogenase</fullName>
    </recommendedName>
</protein>
<dbReference type="EMBL" id="JACCDF010000003">
    <property type="protein sequence ID" value="NYS60192.1"/>
    <property type="molecule type" value="Genomic_DNA"/>
</dbReference>
<feature type="domain" description="Aldehyde dehydrogenase" evidence="8">
    <location>
        <begin position="27"/>
        <end position="428"/>
    </location>
</feature>
<dbReference type="Gene3D" id="3.40.309.10">
    <property type="entry name" value="Aldehyde Dehydrogenase, Chain A, domain 2"/>
    <property type="match status" value="1"/>
</dbReference>
<evidence type="ECO:0000313" key="10">
    <source>
        <dbReference type="Proteomes" id="UP000586119"/>
    </source>
</evidence>
<dbReference type="Gene3D" id="3.40.605.10">
    <property type="entry name" value="Aldehyde Dehydrogenase, Chain A, domain 1"/>
    <property type="match status" value="1"/>
</dbReference>
<feature type="active site" evidence="5 6">
    <location>
        <position position="216"/>
    </location>
</feature>
<sequence length="454" mass="50069">MSHDLHRQLQLGFDTQRQAADQAPFPSLATRRDRLRRLARMTKRHQNEIIDAIIQDFGQRSESEIRLAETSAVIHAAQYARRKLKGWMRPHRSSVSWRLLPARARIAPQPLGVVGILSPWNYPWSLALMPAIDAIAAGNRVMLKPSEHTPATSQLLADLVSHYFDPEELYVIQGDADIAQAFSALAFDHLLFTGSTAVGRQVAKAAAANLTPTTLELGGKSPVIVADDADLDAAAESIIFGKGFNGGQTCIAPDYVLVEGRHLDALIHALSEAIAKQRPDEHDMTTPLNARHAARSTELLKEAHNHGCRVIDPGEHAPALVVDPNQDLALMQEEIFGRALPVLSVKDIDAAIGYITARPHPLVLYAFTRNTALQRRLTDETRSGALVFNETLLHHAVPGLPFGGVGDSGHGAYHGRHGFERFSHQRSVFYQANRAPTALIRPPYRRWLLKLLGY</sequence>
<evidence type="ECO:0000313" key="9">
    <source>
        <dbReference type="EMBL" id="NYS60192.1"/>
    </source>
</evidence>
<dbReference type="InterPro" id="IPR016163">
    <property type="entry name" value="Ald_DH_C"/>
</dbReference>
<dbReference type="PANTHER" id="PTHR43570:SF20">
    <property type="entry name" value="ALDEHYDE DEHYDROGENASE ALDX-RELATED"/>
    <property type="match status" value="1"/>
</dbReference>
<keyword evidence="2 4" id="KW-0560">Oxidoreductase</keyword>
<dbReference type="SUPFAM" id="SSF53720">
    <property type="entry name" value="ALDH-like"/>
    <property type="match status" value="1"/>
</dbReference>
<dbReference type="GO" id="GO:0006081">
    <property type="term" value="P:aldehyde metabolic process"/>
    <property type="evidence" value="ECO:0007669"/>
    <property type="project" value="InterPro"/>
</dbReference>
<dbReference type="InterPro" id="IPR029510">
    <property type="entry name" value="Ald_DH_CS_GLU"/>
</dbReference>
<proteinExistence type="inferred from homology"/>
<dbReference type="InterPro" id="IPR015590">
    <property type="entry name" value="Aldehyde_DH_dom"/>
</dbReference>
<evidence type="ECO:0000256" key="3">
    <source>
        <dbReference type="ARBA" id="ARBA00023027"/>
    </source>
</evidence>
<keyword evidence="10" id="KW-1185">Reference proteome</keyword>
<dbReference type="RefSeq" id="WP_179929537.1">
    <property type="nucleotide sequence ID" value="NZ_JACCDF010000003.1"/>
</dbReference>
<evidence type="ECO:0000259" key="8">
    <source>
        <dbReference type="Pfam" id="PF00171"/>
    </source>
</evidence>
<gene>
    <name evidence="9" type="ORF">HZS81_05370</name>
</gene>
<evidence type="ECO:0000256" key="2">
    <source>
        <dbReference type="ARBA" id="ARBA00023002"/>
    </source>
</evidence>
<dbReference type="PROSITE" id="PS00687">
    <property type="entry name" value="ALDEHYDE_DEHYDR_GLU"/>
    <property type="match status" value="1"/>
</dbReference>
<dbReference type="GO" id="GO:0004029">
    <property type="term" value="F:aldehyde dehydrogenase (NAD+) activity"/>
    <property type="evidence" value="ECO:0007669"/>
    <property type="project" value="TreeGrafter"/>
</dbReference>
<evidence type="ECO:0000256" key="4">
    <source>
        <dbReference type="PIRNR" id="PIRNR036492"/>
    </source>
</evidence>
<reference evidence="9 10" key="1">
    <citation type="journal article" date="2015" name="Int. J. Syst. Evol. Microbiol.">
        <title>Halomonas salicampi sp. nov., a halotolerant and alkalitolerant bacterium isolated from a saltern soil.</title>
        <authorList>
            <person name="Lee J.C."/>
            <person name="Kim Y.S."/>
            <person name="Yun B.S."/>
            <person name="Whang K.S."/>
        </authorList>
    </citation>
    <scope>NUCLEOTIDE SEQUENCE [LARGE SCALE GENOMIC DNA]</scope>
    <source>
        <strain evidence="9 10">BH103</strain>
    </source>
</reference>
<dbReference type="GO" id="GO:0005737">
    <property type="term" value="C:cytoplasm"/>
    <property type="evidence" value="ECO:0007669"/>
    <property type="project" value="TreeGrafter"/>
</dbReference>
<comment type="similarity">
    <text evidence="1 4 7">Belongs to the aldehyde dehydrogenase family.</text>
</comment>
<keyword evidence="3" id="KW-0520">NAD</keyword>
<evidence type="ECO:0000256" key="1">
    <source>
        <dbReference type="ARBA" id="ARBA00009986"/>
    </source>
</evidence>
<dbReference type="AlphaFoldDB" id="A0A7Z0LJM1"/>
<name>A0A7Z0LJM1_9GAMM</name>
<evidence type="ECO:0000256" key="5">
    <source>
        <dbReference type="PIRSR" id="PIRSR036492-1"/>
    </source>
</evidence>
<evidence type="ECO:0000256" key="6">
    <source>
        <dbReference type="PROSITE-ProRule" id="PRU10007"/>
    </source>
</evidence>
<dbReference type="Pfam" id="PF00171">
    <property type="entry name" value="Aldedh"/>
    <property type="match status" value="1"/>
</dbReference>
<evidence type="ECO:0000256" key="7">
    <source>
        <dbReference type="RuleBase" id="RU003345"/>
    </source>
</evidence>
<organism evidence="9 10">
    <name type="scientific">Vreelandella salicampi</name>
    <dbReference type="NCBI Taxonomy" id="1449798"/>
    <lineage>
        <taxon>Bacteria</taxon>
        <taxon>Pseudomonadati</taxon>
        <taxon>Pseudomonadota</taxon>
        <taxon>Gammaproteobacteria</taxon>
        <taxon>Oceanospirillales</taxon>
        <taxon>Halomonadaceae</taxon>
        <taxon>Vreelandella</taxon>
    </lineage>
</organism>
<dbReference type="InterPro" id="IPR016161">
    <property type="entry name" value="Ald_DH/histidinol_DH"/>
</dbReference>
<feature type="active site" evidence="5">
    <location>
        <position position="250"/>
    </location>
</feature>
<dbReference type="Proteomes" id="UP000586119">
    <property type="component" value="Unassembled WGS sequence"/>
</dbReference>
<comment type="caution">
    <text evidence="9">The sequence shown here is derived from an EMBL/GenBank/DDBJ whole genome shotgun (WGS) entry which is preliminary data.</text>
</comment>
<dbReference type="PANTHER" id="PTHR43570">
    <property type="entry name" value="ALDEHYDE DEHYDROGENASE"/>
    <property type="match status" value="1"/>
</dbReference>
<dbReference type="PIRSF" id="PIRSF036492">
    <property type="entry name" value="ALDH"/>
    <property type="match status" value="1"/>
</dbReference>
<dbReference type="InterPro" id="IPR012394">
    <property type="entry name" value="Aldehyde_DH_NAD(P)"/>
</dbReference>
<dbReference type="InterPro" id="IPR016162">
    <property type="entry name" value="Ald_DH_N"/>
</dbReference>